<evidence type="ECO:0000313" key="3">
    <source>
        <dbReference type="Proteomes" id="UP001150907"/>
    </source>
</evidence>
<feature type="region of interest" description="Disordered" evidence="1">
    <location>
        <begin position="514"/>
        <end position="543"/>
    </location>
</feature>
<feature type="region of interest" description="Disordered" evidence="1">
    <location>
        <begin position="729"/>
        <end position="752"/>
    </location>
</feature>
<dbReference type="Proteomes" id="UP001150907">
    <property type="component" value="Unassembled WGS sequence"/>
</dbReference>
<organism evidence="2 3">
    <name type="scientific">Coemansia thaxteri</name>
    <dbReference type="NCBI Taxonomy" id="2663907"/>
    <lineage>
        <taxon>Eukaryota</taxon>
        <taxon>Fungi</taxon>
        <taxon>Fungi incertae sedis</taxon>
        <taxon>Zoopagomycota</taxon>
        <taxon>Kickxellomycotina</taxon>
        <taxon>Kickxellomycetes</taxon>
        <taxon>Kickxellales</taxon>
        <taxon>Kickxellaceae</taxon>
        <taxon>Coemansia</taxon>
    </lineage>
</organism>
<feature type="region of interest" description="Disordered" evidence="1">
    <location>
        <begin position="572"/>
        <end position="717"/>
    </location>
</feature>
<feature type="compositionally biased region" description="Basic and acidic residues" evidence="1">
    <location>
        <begin position="204"/>
        <end position="218"/>
    </location>
</feature>
<feature type="compositionally biased region" description="Low complexity" evidence="1">
    <location>
        <begin position="630"/>
        <end position="640"/>
    </location>
</feature>
<gene>
    <name evidence="2" type="ORF">H4R26_001085</name>
</gene>
<protein>
    <submittedName>
        <fullName evidence="2">Uncharacterized protein</fullName>
    </submittedName>
</protein>
<accession>A0A9W8BMS9</accession>
<feature type="compositionally biased region" description="Polar residues" evidence="1">
    <location>
        <begin position="514"/>
        <end position="530"/>
    </location>
</feature>
<dbReference type="AlphaFoldDB" id="A0A9W8BMS9"/>
<evidence type="ECO:0000256" key="1">
    <source>
        <dbReference type="SAM" id="MobiDB-lite"/>
    </source>
</evidence>
<keyword evidence="3" id="KW-1185">Reference proteome</keyword>
<proteinExistence type="predicted"/>
<evidence type="ECO:0000313" key="2">
    <source>
        <dbReference type="EMBL" id="KAJ2006944.1"/>
    </source>
</evidence>
<feature type="region of interest" description="Disordered" evidence="1">
    <location>
        <begin position="194"/>
        <end position="222"/>
    </location>
</feature>
<sequence length="752" mass="77221">MMTVMTAAALSAKETNGSSVDAVVTSGASAAKRLLQDVSARLRQAAAHEIGTDRELMLAKATELRAIASDLEDLARLLDAKGGAKDCMQADQAVDVAVPAKPFVIGSSMHAPRSLDEASSQAVKMPRLVPVVAETVASEDCDFSARVAIPPGGLTFIASAAVVEDSDSDEDAGAAASVDIAEMAEAMRTTALEAGESTPMPKASHADGAEADATHPETDTELVGGFAHPTASFAQAVMAQAAAAASDAENLRQKGAGQAEESTAPAMPVPGDYEAAVLAAMARGETPLLPPSGFDVYGAPPSAGIGGWPSASVATAAAAADGSAMPGLPGMYGGMPLPYPLPHHLAMQCGYLPPHMYGVPPMGVVPSTAPPGLGSSPLHDGSLPALSSAAAPAESLPATPQQPQQRPEMWMPEHGASSSDSSAAVSSKAIYPAISLDASSAPMVAMMMAMPSSDHYQHAVAAAAVAAAAGYPMNVPFMYPHIDSSNISAAATGGGSDHNESVVSLDSLSNRGAVSHSASAHYSQQPQQIQAADETPRGFAQPPGAGAGVEYMWAEHQKHMLQGAYSYAQQQQAQGYHHGGQQGYRRRGSGSNISSGSGSGSNANNNSNNNGGGGSNSSHGGSSHGGSSGGYQQQQQQQQQPRDRRGNAGGYQRQQRWNNNSSSNNSGFSGNHHYSRHHHHQQQQQHYHHQQQHHRNHQSPHGHSSGSAGQDVGGVGFGATVTTAASEVSIGSNNSGYYSGSYSRQQPQQPPQ</sequence>
<dbReference type="OrthoDB" id="5584150at2759"/>
<feature type="compositionally biased region" description="Low complexity" evidence="1">
    <location>
        <begin position="589"/>
        <end position="609"/>
    </location>
</feature>
<feature type="compositionally biased region" description="Basic residues" evidence="1">
    <location>
        <begin position="673"/>
        <end position="700"/>
    </location>
</feature>
<name>A0A9W8BMS9_9FUNG</name>
<feature type="compositionally biased region" description="Low complexity" evidence="1">
    <location>
        <begin position="658"/>
        <end position="672"/>
    </location>
</feature>
<feature type="region of interest" description="Disordered" evidence="1">
    <location>
        <begin position="370"/>
        <end position="422"/>
    </location>
</feature>
<dbReference type="EMBL" id="JANBQF010000042">
    <property type="protein sequence ID" value="KAJ2006944.1"/>
    <property type="molecule type" value="Genomic_DNA"/>
</dbReference>
<feature type="region of interest" description="Disordered" evidence="1">
    <location>
        <begin position="249"/>
        <end position="268"/>
    </location>
</feature>
<comment type="caution">
    <text evidence="2">The sequence shown here is derived from an EMBL/GenBank/DDBJ whole genome shotgun (WGS) entry which is preliminary data.</text>
</comment>
<reference evidence="2" key="1">
    <citation type="submission" date="2022-07" db="EMBL/GenBank/DDBJ databases">
        <title>Phylogenomic reconstructions and comparative analyses of Kickxellomycotina fungi.</title>
        <authorList>
            <person name="Reynolds N.K."/>
            <person name="Stajich J.E."/>
            <person name="Barry K."/>
            <person name="Grigoriev I.V."/>
            <person name="Crous P."/>
            <person name="Smith M.E."/>
        </authorList>
    </citation>
    <scope>NUCLEOTIDE SEQUENCE</scope>
    <source>
        <strain evidence="2">IMI 214461</strain>
    </source>
</reference>
<feature type="compositionally biased region" description="Low complexity" evidence="1">
    <location>
        <begin position="382"/>
        <end position="398"/>
    </location>
</feature>